<gene>
    <name evidence="1" type="ORF">HAX54_016700</name>
</gene>
<sequence>MGSTFKTNKHAYIPPGVLARGRGKSLKALRSARVRAEQTTLIGQSKDFNLSASYQNDPVKNNILGPPGFDPIEDDIPLSLEVEV</sequence>
<dbReference type="EMBL" id="JACEIK010002085">
    <property type="protein sequence ID" value="MCD9558990.1"/>
    <property type="molecule type" value="Genomic_DNA"/>
</dbReference>
<comment type="caution">
    <text evidence="1">The sequence shown here is derived from an EMBL/GenBank/DDBJ whole genome shotgun (WGS) entry which is preliminary data.</text>
</comment>
<evidence type="ECO:0000313" key="1">
    <source>
        <dbReference type="EMBL" id="MCD9558990.1"/>
    </source>
</evidence>
<name>A0ABS8UKL4_DATST</name>
<protein>
    <submittedName>
        <fullName evidence="1">Uncharacterized protein</fullName>
    </submittedName>
</protein>
<proteinExistence type="predicted"/>
<organism evidence="1 2">
    <name type="scientific">Datura stramonium</name>
    <name type="common">Jimsonweed</name>
    <name type="synonym">Common thornapple</name>
    <dbReference type="NCBI Taxonomy" id="4076"/>
    <lineage>
        <taxon>Eukaryota</taxon>
        <taxon>Viridiplantae</taxon>
        <taxon>Streptophyta</taxon>
        <taxon>Embryophyta</taxon>
        <taxon>Tracheophyta</taxon>
        <taxon>Spermatophyta</taxon>
        <taxon>Magnoliopsida</taxon>
        <taxon>eudicotyledons</taxon>
        <taxon>Gunneridae</taxon>
        <taxon>Pentapetalae</taxon>
        <taxon>asterids</taxon>
        <taxon>lamiids</taxon>
        <taxon>Solanales</taxon>
        <taxon>Solanaceae</taxon>
        <taxon>Solanoideae</taxon>
        <taxon>Datureae</taxon>
        <taxon>Datura</taxon>
    </lineage>
</organism>
<keyword evidence="2" id="KW-1185">Reference proteome</keyword>
<accession>A0ABS8UKL4</accession>
<evidence type="ECO:0000313" key="2">
    <source>
        <dbReference type="Proteomes" id="UP000823775"/>
    </source>
</evidence>
<dbReference type="Proteomes" id="UP000823775">
    <property type="component" value="Unassembled WGS sequence"/>
</dbReference>
<feature type="non-terminal residue" evidence="1">
    <location>
        <position position="84"/>
    </location>
</feature>
<reference evidence="1 2" key="1">
    <citation type="journal article" date="2021" name="BMC Genomics">
        <title>Datura genome reveals duplications of psychoactive alkaloid biosynthetic genes and high mutation rate following tissue culture.</title>
        <authorList>
            <person name="Rajewski A."/>
            <person name="Carter-House D."/>
            <person name="Stajich J."/>
            <person name="Litt A."/>
        </authorList>
    </citation>
    <scope>NUCLEOTIDE SEQUENCE [LARGE SCALE GENOMIC DNA]</scope>
    <source>
        <strain evidence="1">AR-01</strain>
    </source>
</reference>